<dbReference type="AlphaFoldDB" id="A0A6N4RA84"/>
<protein>
    <submittedName>
        <fullName evidence="2">Uncharacterized protein</fullName>
    </submittedName>
</protein>
<sequence>MTCMTFTTACAVILSASALLPAPVMARDIGSPPEGGVCDTLSRHFIQENGGVGLRARVDAWMQRDGLYFNIPADERRKLVASNDAFGGLPAVIADNARIPEQLVRSFGIERGIQHLADMANRYGGWAVVVPYKDSYAAQVLVQTGQDEAAGCVFAYVNPEYMQPHDVSARLMN</sequence>
<evidence type="ECO:0000256" key="1">
    <source>
        <dbReference type="SAM" id="SignalP"/>
    </source>
</evidence>
<comment type="caution">
    <text evidence="2">The sequence shown here is derived from an EMBL/GenBank/DDBJ whole genome shotgun (WGS) entry which is preliminary data.</text>
</comment>
<evidence type="ECO:0000313" key="2">
    <source>
        <dbReference type="EMBL" id="TKW60619.1"/>
    </source>
</evidence>
<feature type="signal peptide" evidence="1">
    <location>
        <begin position="1"/>
        <end position="26"/>
    </location>
</feature>
<keyword evidence="1" id="KW-0732">Signal</keyword>
<reference evidence="2 3" key="1">
    <citation type="journal article" date="2017" name="Nat. Commun.">
        <title>In situ click chemistry generation of cyclooxygenase-2 inhibitors.</title>
        <authorList>
            <person name="Bhardwaj A."/>
            <person name="Kaur J."/>
            <person name="Wuest M."/>
            <person name="Wuest F."/>
        </authorList>
    </citation>
    <scope>NUCLEOTIDE SEQUENCE [LARGE SCALE GENOMIC DNA]</scope>
    <source>
        <strain evidence="2">S2_018_000_R2_106</strain>
    </source>
</reference>
<dbReference type="EMBL" id="VAFM01000002">
    <property type="protein sequence ID" value="TKW60619.1"/>
    <property type="molecule type" value="Genomic_DNA"/>
</dbReference>
<organism evidence="2 3">
    <name type="scientific">Blastochloris viridis</name>
    <name type="common">Rhodopseudomonas viridis</name>
    <dbReference type="NCBI Taxonomy" id="1079"/>
    <lineage>
        <taxon>Bacteria</taxon>
        <taxon>Pseudomonadati</taxon>
        <taxon>Pseudomonadota</taxon>
        <taxon>Alphaproteobacteria</taxon>
        <taxon>Hyphomicrobiales</taxon>
        <taxon>Blastochloridaceae</taxon>
        <taxon>Blastochloris</taxon>
    </lineage>
</organism>
<gene>
    <name evidence="2" type="ORF">DI628_06870</name>
</gene>
<proteinExistence type="predicted"/>
<evidence type="ECO:0000313" key="3">
    <source>
        <dbReference type="Proteomes" id="UP000320948"/>
    </source>
</evidence>
<feature type="chain" id="PRO_5026975164" evidence="1">
    <location>
        <begin position="27"/>
        <end position="173"/>
    </location>
</feature>
<dbReference type="Proteomes" id="UP000320948">
    <property type="component" value="Unassembled WGS sequence"/>
</dbReference>
<accession>A0A6N4RA84</accession>
<name>A0A6N4RA84_BLAVI</name>